<feature type="region of interest" description="Disordered" evidence="2">
    <location>
        <begin position="225"/>
        <end position="245"/>
    </location>
</feature>
<gene>
    <name evidence="4" type="ORF">AB6A40_003601</name>
</gene>
<name>A0ABD6EJM7_9BILA</name>
<comment type="caution">
    <text evidence="4">The sequence shown here is derived from an EMBL/GenBank/DDBJ whole genome shotgun (WGS) entry which is preliminary data.</text>
</comment>
<keyword evidence="5" id="KW-1185">Reference proteome</keyword>
<dbReference type="AlphaFoldDB" id="A0ABD6EJM7"/>
<dbReference type="SMART" id="SM00355">
    <property type="entry name" value="ZnF_C2H2"/>
    <property type="match status" value="2"/>
</dbReference>
<keyword evidence="1" id="KW-0479">Metal-binding</keyword>
<organism evidence="4 5">
    <name type="scientific">Gnathostoma spinigerum</name>
    <dbReference type="NCBI Taxonomy" id="75299"/>
    <lineage>
        <taxon>Eukaryota</taxon>
        <taxon>Metazoa</taxon>
        <taxon>Ecdysozoa</taxon>
        <taxon>Nematoda</taxon>
        <taxon>Chromadorea</taxon>
        <taxon>Rhabditida</taxon>
        <taxon>Spirurina</taxon>
        <taxon>Gnathostomatomorpha</taxon>
        <taxon>Gnathostomatoidea</taxon>
        <taxon>Gnathostomatidae</taxon>
        <taxon>Gnathostoma</taxon>
    </lineage>
</organism>
<evidence type="ECO:0000256" key="2">
    <source>
        <dbReference type="SAM" id="MobiDB-lite"/>
    </source>
</evidence>
<dbReference type="InterPro" id="IPR040436">
    <property type="entry name" value="Disconnected-like"/>
</dbReference>
<evidence type="ECO:0000259" key="3">
    <source>
        <dbReference type="PROSITE" id="PS50157"/>
    </source>
</evidence>
<feature type="compositionally biased region" description="Basic and acidic residues" evidence="2">
    <location>
        <begin position="325"/>
        <end position="349"/>
    </location>
</feature>
<keyword evidence="1" id="KW-0863">Zinc-finger</keyword>
<dbReference type="PROSITE" id="PS50157">
    <property type="entry name" value="ZINC_FINGER_C2H2_2"/>
    <property type="match status" value="1"/>
</dbReference>
<proteinExistence type="predicted"/>
<accession>A0ABD6EJM7</accession>
<dbReference type="InterPro" id="IPR013087">
    <property type="entry name" value="Znf_C2H2_type"/>
</dbReference>
<keyword evidence="1" id="KW-0862">Zinc</keyword>
<dbReference type="PANTHER" id="PTHR15021:SF0">
    <property type="entry name" value="DISCO-RELATED, ISOFORM A-RELATED"/>
    <property type="match status" value="1"/>
</dbReference>
<feature type="region of interest" description="Disordered" evidence="2">
    <location>
        <begin position="267"/>
        <end position="349"/>
    </location>
</feature>
<feature type="compositionally biased region" description="Polar residues" evidence="2">
    <location>
        <begin position="267"/>
        <end position="293"/>
    </location>
</feature>
<dbReference type="Gene3D" id="3.30.160.60">
    <property type="entry name" value="Classic Zinc Finger"/>
    <property type="match status" value="1"/>
</dbReference>
<protein>
    <recommendedName>
        <fullName evidence="3">C2H2-type domain-containing protein</fullName>
    </recommendedName>
</protein>
<feature type="region of interest" description="Disordered" evidence="2">
    <location>
        <begin position="95"/>
        <end position="121"/>
    </location>
</feature>
<sequence length="451" mass="49201">MVPTLKQKHFSAVYLAQSEQRKSAFKDAKTGKSLTTWMCAGVQCELQQMERFAGVSSCAHLVDSLRSTLLPTIVQSWPVVAPSMMTLPPQANRCDIPQRPTSQLSETTSAVSGGDATGSGDRITLEVAHDSEDGQKSMKDDTQDIRTTVLDEGIVKFDVCINNEVEKNKTSVAQPVKTNGKRRVQCMKCLKTFCDKGALKIHNSAVHLKEMHKCTVSGCEMMFSSRRSRNRHSANPNPKLHTSAPQRQFDNFQNDAIPNVHHSVKADSSQFLPGTSDASSSHTFIIHSPTSPTSSDNSFSGSQQSEHPPEQKTVPCGGTRKRKSERPTKIAVDDSTKKSIDGLNERSFHGPRIDSAKELSEGTIPLDLTNVKSDEKDIAVSASSKSRNSPFNGFAQSVVANSVANGILNPTLTEMIRLLQQAQMSIIPPGHAALHNLNLLQLMQTQQNVGN</sequence>
<evidence type="ECO:0000256" key="1">
    <source>
        <dbReference type="PROSITE-ProRule" id="PRU00042"/>
    </source>
</evidence>
<dbReference type="GO" id="GO:0008270">
    <property type="term" value="F:zinc ion binding"/>
    <property type="evidence" value="ECO:0007669"/>
    <property type="project" value="UniProtKB-KW"/>
</dbReference>
<feature type="compositionally biased region" description="Low complexity" evidence="2">
    <location>
        <begin position="294"/>
        <end position="305"/>
    </location>
</feature>
<feature type="domain" description="C2H2-type" evidence="3">
    <location>
        <begin position="184"/>
        <end position="212"/>
    </location>
</feature>
<dbReference type="Proteomes" id="UP001608902">
    <property type="component" value="Unassembled WGS sequence"/>
</dbReference>
<evidence type="ECO:0000313" key="4">
    <source>
        <dbReference type="EMBL" id="MFH4976892.1"/>
    </source>
</evidence>
<dbReference type="PROSITE" id="PS00028">
    <property type="entry name" value="ZINC_FINGER_C2H2_1"/>
    <property type="match status" value="1"/>
</dbReference>
<dbReference type="EMBL" id="JBGFUD010001894">
    <property type="protein sequence ID" value="MFH4976892.1"/>
    <property type="molecule type" value="Genomic_DNA"/>
</dbReference>
<evidence type="ECO:0000313" key="5">
    <source>
        <dbReference type="Proteomes" id="UP001608902"/>
    </source>
</evidence>
<reference evidence="4 5" key="1">
    <citation type="submission" date="2024-08" db="EMBL/GenBank/DDBJ databases">
        <title>Gnathostoma spinigerum genome.</title>
        <authorList>
            <person name="Gonzalez-Bertolin B."/>
            <person name="Monzon S."/>
            <person name="Zaballos A."/>
            <person name="Jimenez P."/>
            <person name="Dekumyoy P."/>
            <person name="Varona S."/>
            <person name="Cuesta I."/>
            <person name="Sumanam S."/>
            <person name="Adisakwattana P."/>
            <person name="Gasser R.B."/>
            <person name="Hernandez-Gonzalez A."/>
            <person name="Young N.D."/>
            <person name="Perteguer M.J."/>
        </authorList>
    </citation>
    <scope>NUCLEOTIDE SEQUENCE [LARGE SCALE GENOMIC DNA]</scope>
    <source>
        <strain evidence="4">AL3</strain>
        <tissue evidence="4">Liver</tissue>
    </source>
</reference>
<feature type="compositionally biased region" description="Polar residues" evidence="2">
    <location>
        <begin position="99"/>
        <end position="111"/>
    </location>
</feature>
<dbReference type="PANTHER" id="PTHR15021">
    <property type="entry name" value="DISCONNECTED-RELATED"/>
    <property type="match status" value="1"/>
</dbReference>